<organism evidence="7 8">
    <name type="scientific">Lentinula raphanica</name>
    <dbReference type="NCBI Taxonomy" id="153919"/>
    <lineage>
        <taxon>Eukaryota</taxon>
        <taxon>Fungi</taxon>
        <taxon>Dikarya</taxon>
        <taxon>Basidiomycota</taxon>
        <taxon>Agaricomycotina</taxon>
        <taxon>Agaricomycetes</taxon>
        <taxon>Agaricomycetidae</taxon>
        <taxon>Agaricales</taxon>
        <taxon>Marasmiineae</taxon>
        <taxon>Omphalotaceae</taxon>
        <taxon>Lentinula</taxon>
    </lineage>
</organism>
<keyword evidence="2 5" id="KW-0812">Transmembrane</keyword>
<keyword evidence="3 5" id="KW-1133">Transmembrane helix</keyword>
<evidence type="ECO:0000259" key="6">
    <source>
        <dbReference type="Pfam" id="PF01284"/>
    </source>
</evidence>
<dbReference type="InterPro" id="IPR008253">
    <property type="entry name" value="Marvel"/>
</dbReference>
<reference evidence="7" key="1">
    <citation type="submission" date="2022-08" db="EMBL/GenBank/DDBJ databases">
        <authorList>
            <consortium name="DOE Joint Genome Institute"/>
            <person name="Min B."/>
            <person name="Riley R."/>
            <person name="Sierra-Patev S."/>
            <person name="Naranjo-Ortiz M."/>
            <person name="Looney B."/>
            <person name="Konkel Z."/>
            <person name="Slot J.C."/>
            <person name="Sakamoto Y."/>
            <person name="Steenwyk J.L."/>
            <person name="Rokas A."/>
            <person name="Carro J."/>
            <person name="Camarero S."/>
            <person name="Ferreira P."/>
            <person name="Molpeceres G."/>
            <person name="Ruiz-Duenas F.J."/>
            <person name="Serrano A."/>
            <person name="Henrissat B."/>
            <person name="Drula E."/>
            <person name="Hughes K.W."/>
            <person name="Mata J.L."/>
            <person name="Ishikawa N.K."/>
            <person name="Vargas-Isla R."/>
            <person name="Ushijima S."/>
            <person name="Smith C.A."/>
            <person name="Ahrendt S."/>
            <person name="Andreopoulos W."/>
            <person name="He G."/>
            <person name="Labutti K."/>
            <person name="Lipzen A."/>
            <person name="Ng V."/>
            <person name="Sandor L."/>
            <person name="Barry K."/>
            <person name="Martinez A.T."/>
            <person name="Xiao Y."/>
            <person name="Gibbons J.G."/>
            <person name="Terashima K."/>
            <person name="Hibbett D.S."/>
            <person name="Grigoriev I.V."/>
        </authorList>
    </citation>
    <scope>NUCLEOTIDE SEQUENCE</scope>
    <source>
        <strain evidence="7">TFB9207</strain>
    </source>
</reference>
<protein>
    <recommendedName>
        <fullName evidence="6">MARVEL domain-containing protein</fullName>
    </recommendedName>
</protein>
<feature type="domain" description="MARVEL" evidence="6">
    <location>
        <begin position="9"/>
        <end position="146"/>
    </location>
</feature>
<accession>A0AA38P438</accession>
<name>A0AA38P438_9AGAR</name>
<feature type="transmembrane region" description="Helical" evidence="5">
    <location>
        <begin position="12"/>
        <end position="33"/>
    </location>
</feature>
<evidence type="ECO:0000256" key="2">
    <source>
        <dbReference type="ARBA" id="ARBA00022692"/>
    </source>
</evidence>
<sequence length="170" mass="19031">MVFDSHMRRGHPILMSLLTLFGIIELSLSAWLTARFDRFHDYTDTSERDRVRFTLFASIWTFLTAVLYGVLFTFHSPASAFTSIISHVIWLVLTWIIWTASAAAVTEMLGGGLNCNDVTGFNYCGQLNALEAFAWIEWILTTLALIVVLISAIIAGRRGDGFRGGLTSQY</sequence>
<gene>
    <name evidence="7" type="ORF">F5878DRAFT_626607</name>
</gene>
<evidence type="ECO:0000256" key="5">
    <source>
        <dbReference type="SAM" id="Phobius"/>
    </source>
</evidence>
<keyword evidence="8" id="KW-1185">Reference proteome</keyword>
<feature type="transmembrane region" description="Helical" evidence="5">
    <location>
        <begin position="135"/>
        <end position="155"/>
    </location>
</feature>
<dbReference type="AlphaFoldDB" id="A0AA38P438"/>
<evidence type="ECO:0000313" key="7">
    <source>
        <dbReference type="EMBL" id="KAJ3835914.1"/>
    </source>
</evidence>
<dbReference type="Proteomes" id="UP001163846">
    <property type="component" value="Unassembled WGS sequence"/>
</dbReference>
<comment type="caution">
    <text evidence="7">The sequence shown here is derived from an EMBL/GenBank/DDBJ whole genome shotgun (WGS) entry which is preliminary data.</text>
</comment>
<comment type="subcellular location">
    <subcellularLocation>
        <location evidence="1">Membrane</location>
        <topology evidence="1">Multi-pass membrane protein</topology>
    </subcellularLocation>
</comment>
<keyword evidence="4 5" id="KW-0472">Membrane</keyword>
<evidence type="ECO:0000256" key="4">
    <source>
        <dbReference type="ARBA" id="ARBA00023136"/>
    </source>
</evidence>
<dbReference type="GO" id="GO:0016020">
    <property type="term" value="C:membrane"/>
    <property type="evidence" value="ECO:0007669"/>
    <property type="project" value="UniProtKB-SubCell"/>
</dbReference>
<dbReference type="EMBL" id="MU806365">
    <property type="protein sequence ID" value="KAJ3835914.1"/>
    <property type="molecule type" value="Genomic_DNA"/>
</dbReference>
<evidence type="ECO:0000313" key="8">
    <source>
        <dbReference type="Proteomes" id="UP001163846"/>
    </source>
</evidence>
<evidence type="ECO:0000256" key="1">
    <source>
        <dbReference type="ARBA" id="ARBA00004141"/>
    </source>
</evidence>
<feature type="transmembrane region" description="Helical" evidence="5">
    <location>
        <begin position="84"/>
        <end position="104"/>
    </location>
</feature>
<dbReference type="Pfam" id="PF01284">
    <property type="entry name" value="MARVEL"/>
    <property type="match status" value="1"/>
</dbReference>
<proteinExistence type="predicted"/>
<evidence type="ECO:0000256" key="3">
    <source>
        <dbReference type="ARBA" id="ARBA00022989"/>
    </source>
</evidence>
<feature type="transmembrane region" description="Helical" evidence="5">
    <location>
        <begin position="53"/>
        <end position="72"/>
    </location>
</feature>